<comment type="caution">
    <text evidence="1">The sequence shown here is derived from an EMBL/GenBank/DDBJ whole genome shotgun (WGS) entry which is preliminary data.</text>
</comment>
<evidence type="ECO:0000313" key="1">
    <source>
        <dbReference type="EMBL" id="OPJ55730.1"/>
    </source>
</evidence>
<dbReference type="EMBL" id="MZGT01000118">
    <property type="protein sequence ID" value="OPJ55730.1"/>
    <property type="molecule type" value="Genomic_DNA"/>
</dbReference>
<dbReference type="RefSeq" id="WP_079442228.1">
    <property type="nucleotide sequence ID" value="NZ_MZGT01000118.1"/>
</dbReference>
<protein>
    <submittedName>
        <fullName evidence="1">Uncharacterized protein</fullName>
    </submittedName>
</protein>
<dbReference type="AlphaFoldDB" id="A0A1V4I775"/>
<dbReference type="STRING" id="225345.CLCHR_46300"/>
<accession>A0A1V4I775</accession>
<gene>
    <name evidence="1" type="ORF">CLCHR_46300</name>
</gene>
<keyword evidence="2" id="KW-1185">Reference proteome</keyword>
<reference evidence="1 2" key="1">
    <citation type="submission" date="2017-03" db="EMBL/GenBank/DDBJ databases">
        <title>Genome sequence of Clostridium chromiireducens DSM 23318.</title>
        <authorList>
            <person name="Poehlein A."/>
            <person name="Daniel R."/>
        </authorList>
    </citation>
    <scope>NUCLEOTIDE SEQUENCE [LARGE SCALE GENOMIC DNA]</scope>
    <source>
        <strain evidence="1 2">DSM 23318</strain>
    </source>
</reference>
<organism evidence="1 2">
    <name type="scientific">Clostridium chromiireducens</name>
    <dbReference type="NCBI Taxonomy" id="225345"/>
    <lineage>
        <taxon>Bacteria</taxon>
        <taxon>Bacillati</taxon>
        <taxon>Bacillota</taxon>
        <taxon>Clostridia</taxon>
        <taxon>Eubacteriales</taxon>
        <taxon>Clostridiaceae</taxon>
        <taxon>Clostridium</taxon>
    </lineage>
</organism>
<dbReference type="OrthoDB" id="1935443at2"/>
<dbReference type="Proteomes" id="UP000191056">
    <property type="component" value="Unassembled WGS sequence"/>
</dbReference>
<proteinExistence type="predicted"/>
<name>A0A1V4I775_9CLOT</name>
<sequence>MSDYTMDISGNIELSDYSNIFDYLNIIDKDDNFVIRVDRNNKNDINLINTMLLDNQFIISYTQYDDLGNYYISANKCSSQNNI</sequence>
<evidence type="ECO:0000313" key="2">
    <source>
        <dbReference type="Proteomes" id="UP000191056"/>
    </source>
</evidence>